<evidence type="ECO:0000256" key="1">
    <source>
        <dbReference type="SAM" id="MobiDB-lite"/>
    </source>
</evidence>
<organism evidence="2 3">
    <name type="scientific">Chara braunii</name>
    <name type="common">Braun's stonewort</name>
    <dbReference type="NCBI Taxonomy" id="69332"/>
    <lineage>
        <taxon>Eukaryota</taxon>
        <taxon>Viridiplantae</taxon>
        <taxon>Streptophyta</taxon>
        <taxon>Charophyceae</taxon>
        <taxon>Charales</taxon>
        <taxon>Characeae</taxon>
        <taxon>Chara</taxon>
    </lineage>
</organism>
<name>A0A388JUM4_CHABU</name>
<comment type="caution">
    <text evidence="2">The sequence shown here is derived from an EMBL/GenBank/DDBJ whole genome shotgun (WGS) entry which is preliminary data.</text>
</comment>
<dbReference type="AlphaFoldDB" id="A0A388JUM4"/>
<evidence type="ECO:0000313" key="3">
    <source>
        <dbReference type="Proteomes" id="UP000265515"/>
    </source>
</evidence>
<proteinExistence type="predicted"/>
<protein>
    <submittedName>
        <fullName evidence="2">Uncharacterized protein</fullName>
    </submittedName>
</protein>
<dbReference type="Gramene" id="GBG61480">
    <property type="protein sequence ID" value="GBG61480"/>
    <property type="gene ID" value="CBR_g21823"/>
</dbReference>
<accession>A0A388JUM4</accession>
<evidence type="ECO:0000313" key="2">
    <source>
        <dbReference type="EMBL" id="GBG61480.1"/>
    </source>
</evidence>
<feature type="region of interest" description="Disordered" evidence="1">
    <location>
        <begin position="225"/>
        <end position="351"/>
    </location>
</feature>
<reference evidence="2 3" key="1">
    <citation type="journal article" date="2018" name="Cell">
        <title>The Chara Genome: Secondary Complexity and Implications for Plant Terrestrialization.</title>
        <authorList>
            <person name="Nishiyama T."/>
            <person name="Sakayama H."/>
            <person name="Vries J.D."/>
            <person name="Buschmann H."/>
            <person name="Saint-Marcoux D."/>
            <person name="Ullrich K.K."/>
            <person name="Haas F.B."/>
            <person name="Vanderstraeten L."/>
            <person name="Becker D."/>
            <person name="Lang D."/>
            <person name="Vosolsobe S."/>
            <person name="Rombauts S."/>
            <person name="Wilhelmsson P.K.I."/>
            <person name="Janitza P."/>
            <person name="Kern R."/>
            <person name="Heyl A."/>
            <person name="Rumpler F."/>
            <person name="Villalobos L.I.A.C."/>
            <person name="Clay J.M."/>
            <person name="Skokan R."/>
            <person name="Toyoda A."/>
            <person name="Suzuki Y."/>
            <person name="Kagoshima H."/>
            <person name="Schijlen E."/>
            <person name="Tajeshwar N."/>
            <person name="Catarino B."/>
            <person name="Hetherington A.J."/>
            <person name="Saltykova A."/>
            <person name="Bonnot C."/>
            <person name="Breuninger H."/>
            <person name="Symeonidi A."/>
            <person name="Radhakrishnan G.V."/>
            <person name="Van Nieuwerburgh F."/>
            <person name="Deforce D."/>
            <person name="Chang C."/>
            <person name="Karol K.G."/>
            <person name="Hedrich R."/>
            <person name="Ulvskov P."/>
            <person name="Glockner G."/>
            <person name="Delwiche C.F."/>
            <person name="Petrasek J."/>
            <person name="Van de Peer Y."/>
            <person name="Friml J."/>
            <person name="Beilby M."/>
            <person name="Dolan L."/>
            <person name="Kohara Y."/>
            <person name="Sugano S."/>
            <person name="Fujiyama A."/>
            <person name="Delaux P.-M."/>
            <person name="Quint M."/>
            <person name="TheiBen G."/>
            <person name="Hagemann M."/>
            <person name="Harholt J."/>
            <person name="Dunand C."/>
            <person name="Zachgo S."/>
            <person name="Langdale J."/>
            <person name="Maumus F."/>
            <person name="Straeten D.V.D."/>
            <person name="Gould S.B."/>
            <person name="Rensing S.A."/>
        </authorList>
    </citation>
    <scope>NUCLEOTIDE SEQUENCE [LARGE SCALE GENOMIC DNA]</scope>
    <source>
        <strain evidence="2 3">S276</strain>
    </source>
</reference>
<dbReference type="Proteomes" id="UP000265515">
    <property type="component" value="Unassembled WGS sequence"/>
</dbReference>
<feature type="compositionally biased region" description="Basic and acidic residues" evidence="1">
    <location>
        <begin position="337"/>
        <end position="351"/>
    </location>
</feature>
<keyword evidence="3" id="KW-1185">Reference proteome</keyword>
<gene>
    <name evidence="2" type="ORF">CBR_g21823</name>
</gene>
<sequence>MEGRSFTSELYGDLGASMYVAGAGDVPRHDHTCGAGHSPMTWPVMAAHGFVSHHSEQADRDRVHIMTFADMGIQASSCAGRGGFMRRERYMQATPGTTSNNERPIQSYQWWGGTSVDNVDVWGGAAEYEHVAPAQRMSVIPPVHPTPAHRAIARGQTAVSDHAVWPQHVAVGVSGGVRHFAVPVVACLTVIAARQSPTRQQGPQRSMVGDKQGIGVAFVIREFGPSTGMREGRPVGSGNGMRDMASECSSGMAGESLDGVGGGLAVGVEGEKSGPTADSSTNPGGGRHGRNTTSSACGSRKKRRKSSTQAKKNNLWTLDERIAPVKISVEDDALMADAKRSSTTHDKDKEV</sequence>
<feature type="compositionally biased region" description="Polar residues" evidence="1">
    <location>
        <begin position="307"/>
        <end position="316"/>
    </location>
</feature>
<dbReference type="EMBL" id="BFEA01000020">
    <property type="protein sequence ID" value="GBG61480.1"/>
    <property type="molecule type" value="Genomic_DNA"/>
</dbReference>